<feature type="transmembrane region" description="Helical" evidence="19">
    <location>
        <begin position="167"/>
        <end position="188"/>
    </location>
</feature>
<feature type="transmembrane region" description="Helical" evidence="19">
    <location>
        <begin position="257"/>
        <end position="279"/>
    </location>
</feature>
<keyword evidence="9 19" id="KW-0812">Transmembrane</keyword>
<evidence type="ECO:0000313" key="20">
    <source>
        <dbReference type="EMBL" id="ORD98130.1"/>
    </source>
</evidence>
<dbReference type="GO" id="GO:0016024">
    <property type="term" value="P:CDP-diacylglycerol biosynthetic process"/>
    <property type="evidence" value="ECO:0007669"/>
    <property type="project" value="UniProtKB-UniPathway"/>
</dbReference>
<feature type="transmembrane region" description="Helical" evidence="19">
    <location>
        <begin position="140"/>
        <end position="161"/>
    </location>
</feature>
<evidence type="ECO:0000256" key="7">
    <source>
        <dbReference type="ARBA" id="ARBA00022516"/>
    </source>
</evidence>
<gene>
    <name evidence="20" type="primary">CDS1</name>
    <name evidence="20" type="ORF">HERIO_32</name>
</gene>
<keyword evidence="21" id="KW-1185">Reference proteome</keyword>
<comment type="similarity">
    <text evidence="5">Belongs to the CDS family.</text>
</comment>
<evidence type="ECO:0000313" key="21">
    <source>
        <dbReference type="Proteomes" id="UP000192356"/>
    </source>
</evidence>
<evidence type="ECO:0000256" key="10">
    <source>
        <dbReference type="ARBA" id="ARBA00022695"/>
    </source>
</evidence>
<evidence type="ECO:0000256" key="14">
    <source>
        <dbReference type="ARBA" id="ARBA00023209"/>
    </source>
</evidence>
<keyword evidence="7" id="KW-0444">Lipid biosynthesis</keyword>
<evidence type="ECO:0000256" key="13">
    <source>
        <dbReference type="ARBA" id="ARBA00023136"/>
    </source>
</evidence>
<evidence type="ECO:0000256" key="5">
    <source>
        <dbReference type="ARBA" id="ARBA00010185"/>
    </source>
</evidence>
<reference evidence="20 21" key="1">
    <citation type="journal article" date="2017" name="Environ. Microbiol.">
        <title>Decay of the glycolytic pathway and adaptation to intranuclear parasitism within Enterocytozoonidae microsporidia.</title>
        <authorList>
            <person name="Wiredu Boakye D."/>
            <person name="Jaroenlak P."/>
            <person name="Prachumwat A."/>
            <person name="Williams T.A."/>
            <person name="Bateman K.S."/>
            <person name="Itsathitphaisarn O."/>
            <person name="Sritunyalucksana K."/>
            <person name="Paszkiewicz K.H."/>
            <person name="Moore K.A."/>
            <person name="Stentiford G.D."/>
            <person name="Williams B.A."/>
        </authorList>
    </citation>
    <scope>NUCLEOTIDE SEQUENCE [LARGE SCALE GENOMIC DNA]</scope>
    <source>
        <strain evidence="20 21">GB1</strain>
    </source>
</reference>
<comment type="catalytic activity">
    <reaction evidence="1">
        <text>a 1,2-diacyl-sn-glycero-3-phosphate + CTP + H(+) = a CDP-1,2-diacyl-sn-glycerol + diphosphate</text>
        <dbReference type="Rhea" id="RHEA:16229"/>
        <dbReference type="ChEBI" id="CHEBI:15378"/>
        <dbReference type="ChEBI" id="CHEBI:33019"/>
        <dbReference type="ChEBI" id="CHEBI:37563"/>
        <dbReference type="ChEBI" id="CHEBI:58332"/>
        <dbReference type="ChEBI" id="CHEBI:58608"/>
        <dbReference type="EC" id="2.7.7.41"/>
    </reaction>
</comment>
<keyword evidence="8" id="KW-0808">Transferase</keyword>
<evidence type="ECO:0000256" key="1">
    <source>
        <dbReference type="ARBA" id="ARBA00001698"/>
    </source>
</evidence>
<dbReference type="Pfam" id="PF01148">
    <property type="entry name" value="CTP_transf_1"/>
    <property type="match status" value="1"/>
</dbReference>
<feature type="transmembrane region" description="Helical" evidence="19">
    <location>
        <begin position="46"/>
        <end position="66"/>
    </location>
</feature>
<dbReference type="OrthoDB" id="10260889at2759"/>
<evidence type="ECO:0000256" key="11">
    <source>
        <dbReference type="ARBA" id="ARBA00022989"/>
    </source>
</evidence>
<evidence type="ECO:0000256" key="17">
    <source>
        <dbReference type="ARBA" id="ARBA00032396"/>
    </source>
</evidence>
<keyword evidence="12" id="KW-0443">Lipid metabolism</keyword>
<feature type="transmembrane region" description="Helical" evidence="19">
    <location>
        <begin position="78"/>
        <end position="100"/>
    </location>
</feature>
<keyword evidence="11 19" id="KW-1133">Transmembrane helix</keyword>
<comment type="pathway">
    <text evidence="3">Phospholipid metabolism; CDP-diacylglycerol biosynthesis; CDP-diacylglycerol from sn-glycerol 3-phosphate: step 3/3.</text>
</comment>
<evidence type="ECO:0000256" key="18">
    <source>
        <dbReference type="ARBA" id="ARBA00033406"/>
    </source>
</evidence>
<dbReference type="GO" id="GO:0005789">
    <property type="term" value="C:endoplasmic reticulum membrane"/>
    <property type="evidence" value="ECO:0007669"/>
    <property type="project" value="TreeGrafter"/>
</dbReference>
<keyword evidence="10" id="KW-0548">Nucleotidyltransferase</keyword>
<sequence length="358" mass="41374">MKKSLKVNKINDLENKPVINSMLARTIIGFFMIIVFVIIITLDKSFLIGLVCIISINLTYEMIMLTRKTGFSYVINPLVIIFVSVINFLQHAYSALIMAFPYSRKFLPIVRFRIWSYFSYVLFFVYFVKSLKKKCLKRQFEILLAIHVVPYLTGTTCRFAIMNIIQGKYYLVMPASVVITNDIGAYFFGKFFGRTSLFSLSPNKTIEGFIGGAISSLVVSLIFSYLKLNQNFLPDEIDGYIKSDYILPFVYYRIPQVYIMSLYFFIGSSILAPFAGFLASAVKRFYRTKDFSNVFLIHGGFTDRFDCHIMMIWLTYFFLKLLKGAKISQAQAITHYLIENFTDEEVLEIIKTLNSKLN</sequence>
<dbReference type="VEuPathDB" id="MicrosporidiaDB:HERIO_32"/>
<evidence type="ECO:0000256" key="15">
    <source>
        <dbReference type="ARBA" id="ARBA00023264"/>
    </source>
</evidence>
<accession>A0A1X0QED6</accession>
<dbReference type="PANTHER" id="PTHR13773">
    <property type="entry name" value="PHOSPHATIDATE CYTIDYLYLTRANSFERASE"/>
    <property type="match status" value="1"/>
</dbReference>
<dbReference type="GO" id="GO:0004605">
    <property type="term" value="F:phosphatidate cytidylyltransferase activity"/>
    <property type="evidence" value="ECO:0007669"/>
    <property type="project" value="UniProtKB-EC"/>
</dbReference>
<keyword evidence="14" id="KW-0594">Phospholipid biosynthesis</keyword>
<dbReference type="InterPro" id="IPR016720">
    <property type="entry name" value="PC_Trfase_euk"/>
</dbReference>
<keyword evidence="15" id="KW-1208">Phospholipid metabolism</keyword>
<dbReference type="AlphaFoldDB" id="A0A1X0QED6"/>
<dbReference type="PANTHER" id="PTHR13773:SF8">
    <property type="entry name" value="PHOSPHATIDATE CYTIDYLYLTRANSFERASE, PHOTORECEPTOR-SPECIFIC"/>
    <property type="match status" value="1"/>
</dbReference>
<evidence type="ECO:0000256" key="9">
    <source>
        <dbReference type="ARBA" id="ARBA00022692"/>
    </source>
</evidence>
<comment type="pathway">
    <text evidence="4">Lipid metabolism.</text>
</comment>
<evidence type="ECO:0000256" key="6">
    <source>
        <dbReference type="ARBA" id="ARBA00012487"/>
    </source>
</evidence>
<evidence type="ECO:0000256" key="19">
    <source>
        <dbReference type="SAM" id="Phobius"/>
    </source>
</evidence>
<evidence type="ECO:0000256" key="4">
    <source>
        <dbReference type="ARBA" id="ARBA00005189"/>
    </source>
</evidence>
<evidence type="ECO:0000256" key="3">
    <source>
        <dbReference type="ARBA" id="ARBA00005119"/>
    </source>
</evidence>
<dbReference type="UniPathway" id="UPA00557">
    <property type="reaction ID" value="UER00614"/>
</dbReference>
<comment type="caution">
    <text evidence="20">The sequence shown here is derived from an EMBL/GenBank/DDBJ whole genome shotgun (WGS) entry which is preliminary data.</text>
</comment>
<name>A0A1X0QED6_9MICR</name>
<comment type="subcellular location">
    <subcellularLocation>
        <location evidence="2">Membrane</location>
        <topology evidence="2">Multi-pass membrane protein</topology>
    </subcellularLocation>
</comment>
<dbReference type="EC" id="2.7.7.41" evidence="6"/>
<feature type="transmembrane region" description="Helical" evidence="19">
    <location>
        <begin position="209"/>
        <end position="226"/>
    </location>
</feature>
<evidence type="ECO:0000256" key="12">
    <source>
        <dbReference type="ARBA" id="ARBA00023098"/>
    </source>
</evidence>
<protein>
    <recommendedName>
        <fullName evidence="6">phosphatidate cytidylyltransferase</fullName>
        <ecNumber evidence="6">2.7.7.41</ecNumber>
    </recommendedName>
    <alternativeName>
        <fullName evidence="16">CDP-diacylglycerol synthase</fullName>
    </alternativeName>
    <alternativeName>
        <fullName evidence="17">CDP-diglyceride pyrophosphorylase</fullName>
    </alternativeName>
    <alternativeName>
        <fullName evidence="18">CDP-diglyceride synthase</fullName>
    </alternativeName>
</protein>
<organism evidence="20 21">
    <name type="scientific">Hepatospora eriocheir</name>
    <dbReference type="NCBI Taxonomy" id="1081669"/>
    <lineage>
        <taxon>Eukaryota</taxon>
        <taxon>Fungi</taxon>
        <taxon>Fungi incertae sedis</taxon>
        <taxon>Microsporidia</taxon>
        <taxon>Hepatosporidae</taxon>
        <taxon>Hepatospora</taxon>
    </lineage>
</organism>
<evidence type="ECO:0000256" key="2">
    <source>
        <dbReference type="ARBA" id="ARBA00004141"/>
    </source>
</evidence>
<evidence type="ECO:0000256" key="8">
    <source>
        <dbReference type="ARBA" id="ARBA00022679"/>
    </source>
</evidence>
<dbReference type="EMBL" id="LVKB01000001">
    <property type="protein sequence ID" value="ORD98130.1"/>
    <property type="molecule type" value="Genomic_DNA"/>
</dbReference>
<dbReference type="Proteomes" id="UP000192356">
    <property type="component" value="Unassembled WGS sequence"/>
</dbReference>
<dbReference type="VEuPathDB" id="MicrosporidiaDB:A0H76_893"/>
<feature type="transmembrane region" description="Helical" evidence="19">
    <location>
        <begin position="112"/>
        <end position="128"/>
    </location>
</feature>
<evidence type="ECO:0000256" key="16">
    <source>
        <dbReference type="ARBA" id="ARBA00029893"/>
    </source>
</evidence>
<feature type="transmembrane region" description="Helical" evidence="19">
    <location>
        <begin position="21"/>
        <end position="40"/>
    </location>
</feature>
<proteinExistence type="inferred from homology"/>
<keyword evidence="13 19" id="KW-0472">Membrane</keyword>